<evidence type="ECO:0000256" key="2">
    <source>
        <dbReference type="ARBA" id="ARBA00022741"/>
    </source>
</evidence>
<dbReference type="SUPFAM" id="SSF53067">
    <property type="entry name" value="Actin-like ATPase domain"/>
    <property type="match status" value="2"/>
</dbReference>
<dbReference type="PANTHER" id="PTHR42749">
    <property type="entry name" value="CELL SHAPE-DETERMINING PROTEIN MREB"/>
    <property type="match status" value="1"/>
</dbReference>
<dbReference type="PROSITE" id="PS00297">
    <property type="entry name" value="HSP70_1"/>
    <property type="match status" value="1"/>
</dbReference>
<organism evidence="4 5">
    <name type="scientific">Candidatus Methylophosphatis roskildensis</name>
    <dbReference type="NCBI Taxonomy" id="2899263"/>
    <lineage>
        <taxon>Bacteria</taxon>
        <taxon>Pseudomonadati</taxon>
        <taxon>Pseudomonadota</taxon>
        <taxon>Betaproteobacteria</taxon>
        <taxon>Nitrosomonadales</taxon>
        <taxon>Sterolibacteriaceae</taxon>
        <taxon>Candidatus Methylophosphatis</taxon>
    </lineage>
</organism>
<dbReference type="GO" id="GO:0005524">
    <property type="term" value="F:ATP binding"/>
    <property type="evidence" value="ECO:0007669"/>
    <property type="project" value="UniProtKB-KW"/>
</dbReference>
<dbReference type="Gene3D" id="3.90.640.10">
    <property type="entry name" value="Actin, Chain A, domain 4"/>
    <property type="match status" value="1"/>
</dbReference>
<dbReference type="AlphaFoldDB" id="A0A9D7E1Y0"/>
<dbReference type="PRINTS" id="PR00301">
    <property type="entry name" value="HEATSHOCK70"/>
</dbReference>
<sequence length="628" mass="67203">MSKKYSVGIDLGTSNSCVSICEVAGGSARGIDMTQILAPNVIGEKSLLASALYIPAPGEYAEDSLSLPWHGTHAPDYVVGAFARERAALVPDRMVTSAKSWLCNPHVNRREPILPWQSELEQGRVSPFEASRRYLEHMRQALAYHLQQHAGAATVDDCHVVLTVPASFDEVARSLTHEAALAAGFGQVTLLEEPQAAFYAWIAHSTQDDAASSGRPWHEQVAEGDLILVCDVGGGTADFSLIAVAEAADGLSKNLELHRIAVGEHILLGGDNMDLALAHTLKVKIEDGGNELDPWQFLSLIHAARDAKEKLLSDEALQEVPIAVPSRSASLFAKTLATTLTRQEVVALLVEGYFPLTAINELPAARKSVGLQEYGLDYATEPAVSKHLARFLKRALENVKSDEALAASIGARAGLEQASILKPTAVLFNGGVFEAAIFRQRIVELLTAWLGSATPLKELKSAGLDIAVSRGAAYYGGVQASGTGIKIRAGTSRSYYLGMESPMPAVPGFVPPVKGICIVPQGTQEGTELELAGREFGLVTGEAVEFRFFSSSVRAGDRVGSVVDNAARSLDELAGLTLTLPPVDGAAGQVVPVTLHPLVTEVGTLELWMQHTQSKNRWKLEFNLRAEE</sequence>
<evidence type="ECO:0000313" key="4">
    <source>
        <dbReference type="EMBL" id="MBK6971465.1"/>
    </source>
</evidence>
<dbReference type="InterPro" id="IPR043129">
    <property type="entry name" value="ATPase_NBD"/>
</dbReference>
<dbReference type="Proteomes" id="UP000807785">
    <property type="component" value="Unassembled WGS sequence"/>
</dbReference>
<dbReference type="Gene3D" id="3.30.420.40">
    <property type="match status" value="2"/>
</dbReference>
<evidence type="ECO:0000256" key="1">
    <source>
        <dbReference type="ARBA" id="ARBA00007381"/>
    </source>
</evidence>
<evidence type="ECO:0000313" key="5">
    <source>
        <dbReference type="Proteomes" id="UP000807785"/>
    </source>
</evidence>
<protein>
    <submittedName>
        <fullName evidence="4">Hsp70 family protein</fullName>
    </submittedName>
</protein>
<dbReference type="CDD" id="cd10170">
    <property type="entry name" value="ASKHA_NBD_HSP70"/>
    <property type="match status" value="1"/>
</dbReference>
<reference evidence="4" key="1">
    <citation type="submission" date="2020-10" db="EMBL/GenBank/DDBJ databases">
        <title>Connecting structure to function with the recovery of over 1000 high-quality activated sludge metagenome-assembled genomes encoding full-length rRNA genes using long-read sequencing.</title>
        <authorList>
            <person name="Singleton C.M."/>
            <person name="Petriglieri F."/>
            <person name="Kristensen J.M."/>
            <person name="Kirkegaard R.H."/>
            <person name="Michaelsen T.Y."/>
            <person name="Andersen M.H."/>
            <person name="Karst S.M."/>
            <person name="Dueholm M.S."/>
            <person name="Nielsen P.H."/>
            <person name="Albertsen M."/>
        </authorList>
    </citation>
    <scope>NUCLEOTIDE SEQUENCE</scope>
    <source>
        <strain evidence="4">Bjer_18-Q3-R1-45_BAT3C.347</strain>
    </source>
</reference>
<keyword evidence="3" id="KW-0067">ATP-binding</keyword>
<gene>
    <name evidence="4" type="ORF">IPH26_00370</name>
</gene>
<dbReference type="Pfam" id="PF00012">
    <property type="entry name" value="HSP70"/>
    <property type="match status" value="1"/>
</dbReference>
<accession>A0A9D7E1Y0</accession>
<comment type="caution">
    <text evidence="4">The sequence shown here is derived from an EMBL/GenBank/DDBJ whole genome shotgun (WGS) entry which is preliminary data.</text>
</comment>
<name>A0A9D7E1Y0_9PROT</name>
<dbReference type="InterPro" id="IPR013126">
    <property type="entry name" value="Hsp_70_fam"/>
</dbReference>
<dbReference type="PANTHER" id="PTHR42749:SF1">
    <property type="entry name" value="CELL SHAPE-DETERMINING PROTEIN MREB"/>
    <property type="match status" value="1"/>
</dbReference>
<dbReference type="InterPro" id="IPR018181">
    <property type="entry name" value="Heat_shock_70_CS"/>
</dbReference>
<proteinExistence type="inferred from homology"/>
<evidence type="ECO:0000256" key="3">
    <source>
        <dbReference type="ARBA" id="ARBA00022840"/>
    </source>
</evidence>
<dbReference type="GO" id="GO:0140662">
    <property type="term" value="F:ATP-dependent protein folding chaperone"/>
    <property type="evidence" value="ECO:0007669"/>
    <property type="project" value="InterPro"/>
</dbReference>
<comment type="similarity">
    <text evidence="1">Belongs to the heat shock protein 70 family.</text>
</comment>
<keyword evidence="2" id="KW-0547">Nucleotide-binding</keyword>
<dbReference type="EMBL" id="JADJEV010000001">
    <property type="protein sequence ID" value="MBK6971465.1"/>
    <property type="molecule type" value="Genomic_DNA"/>
</dbReference>